<dbReference type="InterPro" id="IPR039425">
    <property type="entry name" value="RNA_pol_sigma-70-like"/>
</dbReference>
<evidence type="ECO:0000256" key="3">
    <source>
        <dbReference type="ARBA" id="ARBA00023082"/>
    </source>
</evidence>
<keyword evidence="4" id="KW-0804">Transcription</keyword>
<dbReference type="Pfam" id="PF04542">
    <property type="entry name" value="Sigma70_r2"/>
    <property type="match status" value="1"/>
</dbReference>
<dbReference type="GO" id="GO:0016987">
    <property type="term" value="F:sigma factor activity"/>
    <property type="evidence" value="ECO:0007669"/>
    <property type="project" value="UniProtKB-KW"/>
</dbReference>
<evidence type="ECO:0000256" key="4">
    <source>
        <dbReference type="ARBA" id="ARBA00023163"/>
    </source>
</evidence>
<keyword evidence="8" id="KW-1185">Reference proteome</keyword>
<gene>
    <name evidence="7" type="ORF">G8759_14980</name>
</gene>
<dbReference type="Proteomes" id="UP000501802">
    <property type="component" value="Chromosome"/>
</dbReference>
<dbReference type="KEGG" id="spib:G8759_14980"/>
<dbReference type="Gene3D" id="1.10.10.10">
    <property type="entry name" value="Winged helix-like DNA-binding domain superfamily/Winged helix DNA-binding domain"/>
    <property type="match status" value="1"/>
</dbReference>
<dbReference type="RefSeq" id="WP_167209256.1">
    <property type="nucleotide sequence ID" value="NZ_CP050063.1"/>
</dbReference>
<dbReference type="AlphaFoldDB" id="A0A6G9AN95"/>
<dbReference type="PANTHER" id="PTHR43133">
    <property type="entry name" value="RNA POLYMERASE ECF-TYPE SIGMA FACTO"/>
    <property type="match status" value="1"/>
</dbReference>
<feature type="domain" description="RNA polymerase sigma-70 region 2" evidence="5">
    <location>
        <begin position="15"/>
        <end position="80"/>
    </location>
</feature>
<dbReference type="Pfam" id="PF08281">
    <property type="entry name" value="Sigma70_r4_2"/>
    <property type="match status" value="1"/>
</dbReference>
<sequence length="169" mass="19752">MNTTDQHTEFTQQITQFMSPLRQLAIQFTKDPEDANDLVQDTLLRAYRYWHKFRPDSNLKAWLFTIMRNTFITCCQQKKRERRVIVSAHSCDLANSSLNSIANGAISETLQEDIWTAVTQLMAMHQEAFLLHLAGYKYFEIARKLAIPVGTVKSRIFIARKELQRRISR</sequence>
<organism evidence="7 8">
    <name type="scientific">Spirosoma aureum</name>
    <dbReference type="NCBI Taxonomy" id="2692134"/>
    <lineage>
        <taxon>Bacteria</taxon>
        <taxon>Pseudomonadati</taxon>
        <taxon>Bacteroidota</taxon>
        <taxon>Cytophagia</taxon>
        <taxon>Cytophagales</taxon>
        <taxon>Cytophagaceae</taxon>
        <taxon>Spirosoma</taxon>
    </lineage>
</organism>
<proteinExistence type="inferred from homology"/>
<name>A0A6G9AN95_9BACT</name>
<dbReference type="InterPro" id="IPR007627">
    <property type="entry name" value="RNA_pol_sigma70_r2"/>
</dbReference>
<evidence type="ECO:0000313" key="7">
    <source>
        <dbReference type="EMBL" id="QIP13819.1"/>
    </source>
</evidence>
<dbReference type="Gene3D" id="1.10.1740.10">
    <property type="match status" value="1"/>
</dbReference>
<feature type="domain" description="RNA polymerase sigma factor 70 region 4 type 2" evidence="6">
    <location>
        <begin position="114"/>
        <end position="163"/>
    </location>
</feature>
<dbReference type="InterPro" id="IPR036388">
    <property type="entry name" value="WH-like_DNA-bd_sf"/>
</dbReference>
<reference evidence="7 8" key="1">
    <citation type="submission" date="2020-03" db="EMBL/GenBank/DDBJ databases">
        <authorList>
            <person name="Kim M.K."/>
        </authorList>
    </citation>
    <scope>NUCLEOTIDE SEQUENCE [LARGE SCALE GENOMIC DNA]</scope>
    <source>
        <strain evidence="7 8">BT328</strain>
    </source>
</reference>
<dbReference type="SUPFAM" id="SSF88659">
    <property type="entry name" value="Sigma3 and sigma4 domains of RNA polymerase sigma factors"/>
    <property type="match status" value="1"/>
</dbReference>
<dbReference type="EMBL" id="CP050063">
    <property type="protein sequence ID" value="QIP13819.1"/>
    <property type="molecule type" value="Genomic_DNA"/>
</dbReference>
<dbReference type="InterPro" id="IPR014284">
    <property type="entry name" value="RNA_pol_sigma-70_dom"/>
</dbReference>
<protein>
    <submittedName>
        <fullName evidence="7">RNA polymerase sigma factor</fullName>
    </submittedName>
</protein>
<dbReference type="NCBIfam" id="TIGR02937">
    <property type="entry name" value="sigma70-ECF"/>
    <property type="match status" value="1"/>
</dbReference>
<dbReference type="InterPro" id="IPR013325">
    <property type="entry name" value="RNA_pol_sigma_r2"/>
</dbReference>
<comment type="similarity">
    <text evidence="1">Belongs to the sigma-70 factor family. ECF subfamily.</text>
</comment>
<dbReference type="PANTHER" id="PTHR43133:SF25">
    <property type="entry name" value="RNA POLYMERASE SIGMA FACTOR RFAY-RELATED"/>
    <property type="match status" value="1"/>
</dbReference>
<keyword evidence="3" id="KW-0731">Sigma factor</keyword>
<dbReference type="GO" id="GO:0006352">
    <property type="term" value="P:DNA-templated transcription initiation"/>
    <property type="evidence" value="ECO:0007669"/>
    <property type="project" value="InterPro"/>
</dbReference>
<evidence type="ECO:0000256" key="1">
    <source>
        <dbReference type="ARBA" id="ARBA00010641"/>
    </source>
</evidence>
<dbReference type="InterPro" id="IPR013249">
    <property type="entry name" value="RNA_pol_sigma70_r4_t2"/>
</dbReference>
<accession>A0A6G9AN95</accession>
<dbReference type="SUPFAM" id="SSF88946">
    <property type="entry name" value="Sigma2 domain of RNA polymerase sigma factors"/>
    <property type="match status" value="1"/>
</dbReference>
<dbReference type="GO" id="GO:0003677">
    <property type="term" value="F:DNA binding"/>
    <property type="evidence" value="ECO:0007669"/>
    <property type="project" value="InterPro"/>
</dbReference>
<evidence type="ECO:0000259" key="5">
    <source>
        <dbReference type="Pfam" id="PF04542"/>
    </source>
</evidence>
<evidence type="ECO:0000313" key="8">
    <source>
        <dbReference type="Proteomes" id="UP000501802"/>
    </source>
</evidence>
<dbReference type="InterPro" id="IPR013324">
    <property type="entry name" value="RNA_pol_sigma_r3/r4-like"/>
</dbReference>
<evidence type="ECO:0000259" key="6">
    <source>
        <dbReference type="Pfam" id="PF08281"/>
    </source>
</evidence>
<evidence type="ECO:0000256" key="2">
    <source>
        <dbReference type="ARBA" id="ARBA00023015"/>
    </source>
</evidence>
<keyword evidence="2" id="KW-0805">Transcription regulation</keyword>